<evidence type="ECO:0000256" key="7">
    <source>
        <dbReference type="SAM" id="Phobius"/>
    </source>
</evidence>
<dbReference type="EMBL" id="CP003944">
    <property type="protein sequence ID" value="AFZ51520.1"/>
    <property type="molecule type" value="Genomic_DNA"/>
</dbReference>
<dbReference type="InterPro" id="IPR051907">
    <property type="entry name" value="DoxX-like_oxidoreductase"/>
</dbReference>
<dbReference type="PANTHER" id="PTHR33452">
    <property type="entry name" value="OXIDOREDUCTASE CATD-RELATED"/>
    <property type="match status" value="1"/>
</dbReference>
<keyword evidence="6 7" id="KW-0472">Membrane</keyword>
<evidence type="ECO:0000256" key="4">
    <source>
        <dbReference type="ARBA" id="ARBA00022692"/>
    </source>
</evidence>
<keyword evidence="9" id="KW-1185">Reference proteome</keyword>
<reference evidence="8" key="1">
    <citation type="submission" date="2012-04" db="EMBL/GenBank/DDBJ databases">
        <title>Finished genome of Dactylococcopsis salina PCC 8305.</title>
        <authorList>
            <consortium name="US DOE Joint Genome Institute"/>
            <person name="Gugger M."/>
            <person name="Coursin T."/>
            <person name="Rippka R."/>
            <person name="Tandeau De Marsac N."/>
            <person name="Huntemann M."/>
            <person name="Wei C.-L."/>
            <person name="Han J."/>
            <person name="Detter J.C."/>
            <person name="Han C."/>
            <person name="Tapia R."/>
            <person name="Daligault H."/>
            <person name="Chen A."/>
            <person name="Krypides N."/>
            <person name="Mavromatis K."/>
            <person name="Markowitz V."/>
            <person name="Szeto E."/>
            <person name="Ivanova N."/>
            <person name="Ovchinnikova G."/>
            <person name="Pagani I."/>
            <person name="Pati A."/>
            <person name="Goodwin L."/>
            <person name="Peters L."/>
            <person name="Pitluck S."/>
            <person name="Woyke T."/>
            <person name="Kerfeld C."/>
        </authorList>
    </citation>
    <scope>NUCLEOTIDE SEQUENCE [LARGE SCALE GENOMIC DNA]</scope>
    <source>
        <strain evidence="8">PCC 8305</strain>
    </source>
</reference>
<organism evidence="8 9">
    <name type="scientific">Dactylococcopsis salina (strain PCC 8305)</name>
    <name type="common">Myxobactron salinum</name>
    <dbReference type="NCBI Taxonomy" id="13035"/>
    <lineage>
        <taxon>Bacteria</taxon>
        <taxon>Bacillati</taxon>
        <taxon>Cyanobacteriota</taxon>
        <taxon>Cyanophyceae</taxon>
        <taxon>Nodosilineales</taxon>
        <taxon>Cymatolegaceae</taxon>
        <taxon>Dactylococcopsis</taxon>
    </lineage>
</organism>
<dbReference type="InterPro" id="IPR032808">
    <property type="entry name" value="DoxX"/>
</dbReference>
<dbReference type="RefSeq" id="WP_015230500.1">
    <property type="nucleotide sequence ID" value="NC_019780.1"/>
</dbReference>
<evidence type="ECO:0000256" key="2">
    <source>
        <dbReference type="ARBA" id="ARBA00006679"/>
    </source>
</evidence>
<evidence type="ECO:0000256" key="1">
    <source>
        <dbReference type="ARBA" id="ARBA00004651"/>
    </source>
</evidence>
<evidence type="ECO:0000313" key="9">
    <source>
        <dbReference type="Proteomes" id="UP000010482"/>
    </source>
</evidence>
<dbReference type="GO" id="GO:0005886">
    <property type="term" value="C:plasma membrane"/>
    <property type="evidence" value="ECO:0007669"/>
    <property type="project" value="UniProtKB-SubCell"/>
</dbReference>
<dbReference type="KEGG" id="dsl:Dacsa_2970"/>
<protein>
    <submittedName>
        <fullName evidence="8">Membrane protein</fullName>
    </submittedName>
</protein>
<feature type="transmembrane region" description="Helical" evidence="7">
    <location>
        <begin position="39"/>
        <end position="62"/>
    </location>
</feature>
<keyword evidence="3" id="KW-1003">Cell membrane</keyword>
<comment type="similarity">
    <text evidence="2">Belongs to the DoxX family.</text>
</comment>
<feature type="transmembrane region" description="Helical" evidence="7">
    <location>
        <begin position="6"/>
        <end position="27"/>
    </location>
</feature>
<dbReference type="OrthoDB" id="495902at2"/>
<evidence type="ECO:0000256" key="5">
    <source>
        <dbReference type="ARBA" id="ARBA00022989"/>
    </source>
</evidence>
<dbReference type="eggNOG" id="COG2259">
    <property type="taxonomic scope" value="Bacteria"/>
</dbReference>
<evidence type="ECO:0000256" key="6">
    <source>
        <dbReference type="ARBA" id="ARBA00023136"/>
    </source>
</evidence>
<dbReference type="PATRIC" id="fig|13035.3.peg.3386"/>
<dbReference type="Proteomes" id="UP000010482">
    <property type="component" value="Chromosome"/>
</dbReference>
<feature type="transmembrane region" description="Helical" evidence="7">
    <location>
        <begin position="68"/>
        <end position="89"/>
    </location>
</feature>
<dbReference type="Pfam" id="PF07681">
    <property type="entry name" value="DoxX"/>
    <property type="match status" value="1"/>
</dbReference>
<proteinExistence type="inferred from homology"/>
<dbReference type="STRING" id="13035.Dacsa_2970"/>
<dbReference type="PANTHER" id="PTHR33452:SF1">
    <property type="entry name" value="INNER MEMBRANE PROTEIN YPHA-RELATED"/>
    <property type="match status" value="1"/>
</dbReference>
<comment type="subcellular location">
    <subcellularLocation>
        <location evidence="1">Cell membrane</location>
        <topology evidence="1">Multi-pass membrane protein</topology>
    </subcellularLocation>
</comment>
<keyword evidence="5 7" id="KW-1133">Transmembrane helix</keyword>
<sequence length="123" mass="13342">MSYLPLFGRICLCLIFFQGAFGNFSDFSATQARMGEMGLPLPALLLAGNIIFQFVGAISLLLGFKVQWGAVILIVFLIPTTLIFHDFWVDPGERIAFFKNLALIGGLLLLIQTGAGAVSLDSE</sequence>
<keyword evidence="4 7" id="KW-0812">Transmembrane</keyword>
<accession>K9YYX0</accession>
<feature type="transmembrane region" description="Helical" evidence="7">
    <location>
        <begin position="101"/>
        <end position="120"/>
    </location>
</feature>
<name>K9YYX0_DACS8</name>
<gene>
    <name evidence="8" type="ORF">Dacsa_2970</name>
</gene>
<dbReference type="HOGENOM" id="CLU_058421_8_2_3"/>
<evidence type="ECO:0000256" key="3">
    <source>
        <dbReference type="ARBA" id="ARBA00022475"/>
    </source>
</evidence>
<dbReference type="AlphaFoldDB" id="K9YYX0"/>
<evidence type="ECO:0000313" key="8">
    <source>
        <dbReference type="EMBL" id="AFZ51520.1"/>
    </source>
</evidence>